<reference evidence="1" key="1">
    <citation type="submission" date="2020-07" db="EMBL/GenBank/DDBJ databases">
        <title>Clarias magur genome sequencing, assembly and annotation.</title>
        <authorList>
            <person name="Kushwaha B."/>
            <person name="Kumar R."/>
            <person name="Das P."/>
            <person name="Joshi C.G."/>
            <person name="Kumar D."/>
            <person name="Nagpure N.S."/>
            <person name="Pandey M."/>
            <person name="Agarwal S."/>
            <person name="Srivastava S."/>
            <person name="Singh M."/>
            <person name="Sahoo L."/>
            <person name="Jayasankar P."/>
            <person name="Meher P.K."/>
            <person name="Koringa P.G."/>
            <person name="Iquebal M.A."/>
            <person name="Das S.P."/>
            <person name="Bit A."/>
            <person name="Patnaik S."/>
            <person name="Patel N."/>
            <person name="Shah T.M."/>
            <person name="Hinsu A."/>
            <person name="Jena J.K."/>
        </authorList>
    </citation>
    <scope>NUCLEOTIDE SEQUENCE</scope>
    <source>
        <strain evidence="1">CIFAMagur01</strain>
        <tissue evidence="1">Testis</tissue>
    </source>
</reference>
<proteinExistence type="predicted"/>
<dbReference type="AlphaFoldDB" id="A0A8J4TGJ0"/>
<feature type="non-terminal residue" evidence="1">
    <location>
        <position position="1"/>
    </location>
</feature>
<comment type="caution">
    <text evidence="1">The sequence shown here is derived from an EMBL/GenBank/DDBJ whole genome shotgun (WGS) entry which is preliminary data.</text>
</comment>
<gene>
    <name evidence="1" type="ORF">DAT39_020071</name>
</gene>
<name>A0A8J4TGJ0_CLAMG</name>
<sequence>TLDWPVYKDTSLSLSSQGNLLEFMQLIAHAKVGVSAGARKCQRAPCEAPDSSTML</sequence>
<protein>
    <submittedName>
        <fullName evidence="1">Uncharacterized protein</fullName>
    </submittedName>
</protein>
<dbReference type="Proteomes" id="UP000727407">
    <property type="component" value="Unassembled WGS sequence"/>
</dbReference>
<dbReference type="EMBL" id="QNUK01000708">
    <property type="protein sequence ID" value="KAF5890228.1"/>
    <property type="molecule type" value="Genomic_DNA"/>
</dbReference>
<evidence type="ECO:0000313" key="2">
    <source>
        <dbReference type="Proteomes" id="UP000727407"/>
    </source>
</evidence>
<keyword evidence="2" id="KW-1185">Reference proteome</keyword>
<accession>A0A8J4TGJ0</accession>
<dbReference type="OrthoDB" id="1612078at2759"/>
<evidence type="ECO:0000313" key="1">
    <source>
        <dbReference type="EMBL" id="KAF5890228.1"/>
    </source>
</evidence>
<organism evidence="1 2">
    <name type="scientific">Clarias magur</name>
    <name type="common">Asian catfish</name>
    <name type="synonym">Macropteronotus magur</name>
    <dbReference type="NCBI Taxonomy" id="1594786"/>
    <lineage>
        <taxon>Eukaryota</taxon>
        <taxon>Metazoa</taxon>
        <taxon>Chordata</taxon>
        <taxon>Craniata</taxon>
        <taxon>Vertebrata</taxon>
        <taxon>Euteleostomi</taxon>
        <taxon>Actinopterygii</taxon>
        <taxon>Neopterygii</taxon>
        <taxon>Teleostei</taxon>
        <taxon>Ostariophysi</taxon>
        <taxon>Siluriformes</taxon>
        <taxon>Clariidae</taxon>
        <taxon>Clarias</taxon>
    </lineage>
</organism>